<proteinExistence type="predicted"/>
<keyword evidence="4" id="KW-0762">Sugar transport</keyword>
<keyword evidence="3" id="KW-1003">Cell membrane</keyword>
<dbReference type="InterPro" id="IPR003593">
    <property type="entry name" value="AAA+_ATPase"/>
</dbReference>
<evidence type="ECO:0000256" key="7">
    <source>
        <dbReference type="ARBA" id="ARBA00022840"/>
    </source>
</evidence>
<dbReference type="GO" id="GO:0005886">
    <property type="term" value="C:plasma membrane"/>
    <property type="evidence" value="ECO:0007669"/>
    <property type="project" value="UniProtKB-SubCell"/>
</dbReference>
<dbReference type="AlphaFoldDB" id="S3K039"/>
<reference evidence="11" key="1">
    <citation type="submission" date="2013-04" db="EMBL/GenBank/DDBJ databases">
        <title>The Genome Sequence of Treponema maltophilum ATCC 51939.</title>
        <authorList>
            <consortium name="The Broad Institute Genomics Platform"/>
            <person name="Earl A."/>
            <person name="Ward D."/>
            <person name="Feldgarden M."/>
            <person name="Gevers D."/>
            <person name="Leonetti C."/>
            <person name="Blanton J.M."/>
            <person name="Dewhirst F.E."/>
            <person name="Izard J."/>
            <person name="Walker B."/>
            <person name="Young S."/>
            <person name="Zeng Q."/>
            <person name="Gargeya S."/>
            <person name="Fitzgerald M."/>
            <person name="Haas B."/>
            <person name="Abouelleil A."/>
            <person name="Allen A.W."/>
            <person name="Alvarado L."/>
            <person name="Arachchi H.M."/>
            <person name="Berlin A.M."/>
            <person name="Chapman S.B."/>
            <person name="Gainer-Dewar J."/>
            <person name="Goldberg J."/>
            <person name="Griggs A."/>
            <person name="Gujja S."/>
            <person name="Hansen M."/>
            <person name="Howarth C."/>
            <person name="Imamovic A."/>
            <person name="Ireland A."/>
            <person name="Larimer J."/>
            <person name="McCowan C."/>
            <person name="Murphy C."/>
            <person name="Pearson M."/>
            <person name="Poon T.W."/>
            <person name="Priest M."/>
            <person name="Roberts A."/>
            <person name="Saif S."/>
            <person name="Shea T."/>
            <person name="Sisk P."/>
            <person name="Sykes S."/>
            <person name="Wortman J."/>
            <person name="Nusbaum C."/>
            <person name="Birren B."/>
        </authorList>
    </citation>
    <scope>NUCLEOTIDE SEQUENCE [LARGE SCALE GENOMIC DNA]</scope>
    <source>
        <strain evidence="11">ATCC 51939</strain>
    </source>
</reference>
<dbReference type="PROSITE" id="PS50893">
    <property type="entry name" value="ABC_TRANSPORTER_2"/>
    <property type="match status" value="2"/>
</dbReference>
<organism evidence="11 12">
    <name type="scientific">Treponema maltophilum ATCC 51939</name>
    <dbReference type="NCBI Taxonomy" id="1125699"/>
    <lineage>
        <taxon>Bacteria</taxon>
        <taxon>Pseudomonadati</taxon>
        <taxon>Spirochaetota</taxon>
        <taxon>Spirochaetia</taxon>
        <taxon>Spirochaetales</taxon>
        <taxon>Treponemataceae</taxon>
        <taxon>Treponema</taxon>
    </lineage>
</organism>
<evidence type="ECO:0000256" key="9">
    <source>
        <dbReference type="ARBA" id="ARBA00023136"/>
    </source>
</evidence>
<dbReference type="PATRIC" id="fig|1125699.3.peg.1975"/>
<dbReference type="CDD" id="cd03216">
    <property type="entry name" value="ABC_Carb_Monos_I"/>
    <property type="match status" value="1"/>
</dbReference>
<feature type="domain" description="ABC transporter" evidence="10">
    <location>
        <begin position="6"/>
        <end position="244"/>
    </location>
</feature>
<dbReference type="InterPro" id="IPR027417">
    <property type="entry name" value="P-loop_NTPase"/>
</dbReference>
<dbReference type="eggNOG" id="COG1129">
    <property type="taxonomic scope" value="Bacteria"/>
</dbReference>
<evidence type="ECO:0000256" key="1">
    <source>
        <dbReference type="ARBA" id="ARBA00004202"/>
    </source>
</evidence>
<dbReference type="EMBL" id="ATFF01000006">
    <property type="protein sequence ID" value="EPF31603.1"/>
    <property type="molecule type" value="Genomic_DNA"/>
</dbReference>
<dbReference type="Proteomes" id="UP000014541">
    <property type="component" value="Unassembled WGS sequence"/>
</dbReference>
<dbReference type="GO" id="GO:0016887">
    <property type="term" value="F:ATP hydrolysis activity"/>
    <property type="evidence" value="ECO:0007669"/>
    <property type="project" value="InterPro"/>
</dbReference>
<evidence type="ECO:0000256" key="4">
    <source>
        <dbReference type="ARBA" id="ARBA00022597"/>
    </source>
</evidence>
<comment type="subcellular location">
    <subcellularLocation>
        <location evidence="1">Cell membrane</location>
        <topology evidence="1">Peripheral membrane protein</topology>
    </subcellularLocation>
</comment>
<dbReference type="InterPro" id="IPR050107">
    <property type="entry name" value="ABC_carbohydrate_import_ATPase"/>
</dbReference>
<dbReference type="SUPFAM" id="SSF52540">
    <property type="entry name" value="P-loop containing nucleoside triphosphate hydrolases"/>
    <property type="match status" value="2"/>
</dbReference>
<evidence type="ECO:0000256" key="8">
    <source>
        <dbReference type="ARBA" id="ARBA00022967"/>
    </source>
</evidence>
<dbReference type="SMART" id="SM00382">
    <property type="entry name" value="AAA"/>
    <property type="match status" value="2"/>
</dbReference>
<evidence type="ECO:0000313" key="12">
    <source>
        <dbReference type="Proteomes" id="UP000014541"/>
    </source>
</evidence>
<dbReference type="RefSeq" id="WP_016526212.1">
    <property type="nucleotide sequence ID" value="NZ_KE332518.1"/>
</dbReference>
<dbReference type="PANTHER" id="PTHR43790">
    <property type="entry name" value="CARBOHYDRATE TRANSPORT ATP-BINDING PROTEIN MG119-RELATED"/>
    <property type="match status" value="1"/>
</dbReference>
<keyword evidence="7" id="KW-0067">ATP-binding</keyword>
<dbReference type="FunFam" id="3.40.50.300:FF:000127">
    <property type="entry name" value="Ribose import ATP-binding protein RbsA"/>
    <property type="match status" value="1"/>
</dbReference>
<dbReference type="HOGENOM" id="CLU_000604_92_3_12"/>
<name>S3K039_TREMA</name>
<keyword evidence="5" id="KW-0677">Repeat</keyword>
<evidence type="ECO:0000259" key="10">
    <source>
        <dbReference type="PROSITE" id="PS50893"/>
    </source>
</evidence>
<sequence length="495" mass="55088">MCEYAVEAKKINIGFDGVRVLHDLDFSVKKSEIHALVGTNGAGKSTLMKIINGVYKKDSGDIFIFGKKADYETPEGARRAGIAMVFQDLSLIPTLTVSENIFLQTNPYRKGVFIDDKKNGKKAAELLEKIGVHGEVSPNERVEQLSIGKQQIVEIAKALSYNPKVLILDEPTASLSKPEIEKLFAVMNTLKSQGISIIYITHYLQDIFKVCDSITLLRDGKTLFRKNTDELDLQFLIDSMSGGESRSFSWNREKIDRTQPALFEAKNISTAHIKDISLKLYPREVAGIAGLLGSGRSELLQSLFGIDKVQTGKILIQGKPVSLDSPADAIEHGISLVPENRREQGLVLDFPVSENVVLSIVNRLKKFFVIDKQKSNKIVRHYIRSLNVKTQGPEQLVRYLSGGNQQKVVVAKCLASNSKVLLLDDPTFGVDIQAKREIMKIIHDFAAKGNAVLFVSSEFNEIASFCDSVYIMKKGRITEVLSEKVTEEELLRKVQ</sequence>
<keyword evidence="9" id="KW-0472">Membrane</keyword>
<keyword evidence="2" id="KW-0813">Transport</keyword>
<protein>
    <recommendedName>
        <fullName evidence="10">ABC transporter domain-containing protein</fullName>
    </recommendedName>
</protein>
<keyword evidence="12" id="KW-1185">Reference proteome</keyword>
<feature type="domain" description="ABC transporter" evidence="10">
    <location>
        <begin position="256"/>
        <end position="494"/>
    </location>
</feature>
<evidence type="ECO:0000256" key="2">
    <source>
        <dbReference type="ARBA" id="ARBA00022448"/>
    </source>
</evidence>
<dbReference type="GO" id="GO:0005524">
    <property type="term" value="F:ATP binding"/>
    <property type="evidence" value="ECO:0007669"/>
    <property type="project" value="UniProtKB-KW"/>
</dbReference>
<accession>S3K039</accession>
<gene>
    <name evidence="11" type="ORF">HMPREF9194_01954</name>
</gene>
<keyword evidence="8" id="KW-1278">Translocase</keyword>
<comment type="caution">
    <text evidence="11">The sequence shown here is derived from an EMBL/GenBank/DDBJ whole genome shotgun (WGS) entry which is preliminary data.</text>
</comment>
<dbReference type="InterPro" id="IPR017871">
    <property type="entry name" value="ABC_transporter-like_CS"/>
</dbReference>
<dbReference type="InterPro" id="IPR003439">
    <property type="entry name" value="ABC_transporter-like_ATP-bd"/>
</dbReference>
<dbReference type="PANTHER" id="PTHR43790:SF9">
    <property type="entry name" value="GALACTOFURANOSE TRANSPORTER ATP-BINDING PROTEIN YTFR"/>
    <property type="match status" value="1"/>
</dbReference>
<dbReference type="Gene3D" id="3.40.50.300">
    <property type="entry name" value="P-loop containing nucleotide triphosphate hydrolases"/>
    <property type="match status" value="2"/>
</dbReference>
<dbReference type="STRING" id="1125699.HMPREF9194_01954"/>
<keyword evidence="6" id="KW-0547">Nucleotide-binding</keyword>
<dbReference type="PROSITE" id="PS00211">
    <property type="entry name" value="ABC_TRANSPORTER_1"/>
    <property type="match status" value="1"/>
</dbReference>
<evidence type="ECO:0000256" key="5">
    <source>
        <dbReference type="ARBA" id="ARBA00022737"/>
    </source>
</evidence>
<evidence type="ECO:0000313" key="11">
    <source>
        <dbReference type="EMBL" id="EPF31603.1"/>
    </source>
</evidence>
<dbReference type="OrthoDB" id="9778870at2"/>
<evidence type="ECO:0000256" key="3">
    <source>
        <dbReference type="ARBA" id="ARBA00022475"/>
    </source>
</evidence>
<dbReference type="Pfam" id="PF00005">
    <property type="entry name" value="ABC_tran"/>
    <property type="match status" value="2"/>
</dbReference>
<evidence type="ECO:0000256" key="6">
    <source>
        <dbReference type="ARBA" id="ARBA00022741"/>
    </source>
</evidence>
<dbReference type="CDD" id="cd03215">
    <property type="entry name" value="ABC_Carb_Monos_II"/>
    <property type="match status" value="1"/>
</dbReference>